<comment type="cofactor">
    <cofactor evidence="12">
        <name>Zn(2+)</name>
        <dbReference type="ChEBI" id="CHEBI:29105"/>
    </cofactor>
    <text evidence="12">Binds 1 zinc ion per subunit.</text>
</comment>
<comment type="subunit">
    <text evidence="3 12">Monomer.</text>
</comment>
<dbReference type="HAMAP" id="MF_00041">
    <property type="entry name" value="Cys_tRNA_synth"/>
    <property type="match status" value="1"/>
</dbReference>
<dbReference type="EMBL" id="DRPZ01000166">
    <property type="protein sequence ID" value="HGY09618.1"/>
    <property type="molecule type" value="Genomic_DNA"/>
</dbReference>
<evidence type="ECO:0000256" key="3">
    <source>
        <dbReference type="ARBA" id="ARBA00011245"/>
    </source>
</evidence>
<evidence type="ECO:0000256" key="10">
    <source>
        <dbReference type="ARBA" id="ARBA00022917"/>
    </source>
</evidence>
<proteinExistence type="inferred from homology"/>
<keyword evidence="11 12" id="KW-0030">Aminoacyl-tRNA synthetase</keyword>
<dbReference type="Pfam" id="PF01406">
    <property type="entry name" value="tRNA-synt_1e"/>
    <property type="match status" value="1"/>
</dbReference>
<dbReference type="InterPro" id="IPR009080">
    <property type="entry name" value="tRNAsynth_Ia_anticodon-bd"/>
</dbReference>
<evidence type="ECO:0000256" key="2">
    <source>
        <dbReference type="ARBA" id="ARBA00005594"/>
    </source>
</evidence>
<evidence type="ECO:0000256" key="5">
    <source>
        <dbReference type="ARBA" id="ARBA00022598"/>
    </source>
</evidence>
<evidence type="ECO:0000256" key="11">
    <source>
        <dbReference type="ARBA" id="ARBA00023146"/>
    </source>
</evidence>
<dbReference type="SUPFAM" id="SSF47323">
    <property type="entry name" value="Anticodon-binding domain of a subclass of class I aminoacyl-tRNA synthetases"/>
    <property type="match status" value="1"/>
</dbReference>
<evidence type="ECO:0000259" key="14">
    <source>
        <dbReference type="SMART" id="SM00840"/>
    </source>
</evidence>
<dbReference type="InterPro" id="IPR015273">
    <property type="entry name" value="Cys-tRNA-synt_Ia_DALR"/>
</dbReference>
<comment type="similarity">
    <text evidence="2 12">Belongs to the class-I aminoacyl-tRNA synthetase family.</text>
</comment>
<comment type="catalytic activity">
    <reaction evidence="12">
        <text>tRNA(Cys) + L-cysteine + ATP = L-cysteinyl-tRNA(Cys) + AMP + diphosphate</text>
        <dbReference type="Rhea" id="RHEA:17773"/>
        <dbReference type="Rhea" id="RHEA-COMP:9661"/>
        <dbReference type="Rhea" id="RHEA-COMP:9679"/>
        <dbReference type="ChEBI" id="CHEBI:30616"/>
        <dbReference type="ChEBI" id="CHEBI:33019"/>
        <dbReference type="ChEBI" id="CHEBI:35235"/>
        <dbReference type="ChEBI" id="CHEBI:78442"/>
        <dbReference type="ChEBI" id="CHEBI:78517"/>
        <dbReference type="ChEBI" id="CHEBI:456215"/>
        <dbReference type="EC" id="6.1.1.16"/>
    </reaction>
</comment>
<sequence length="482" mass="54708">MSFYLYDTMQRKKVEFVPATPGHVGIYVCGPTVYSDAHLGHGRAAVVYDVLRRWLMHEGYKVRFVSNVTDVGHLTDDADEGEDKIAKRAKLERLEPMEVADKYFWRYFEDTGALNVAKPSITPRASGHIIEQIELTKELLERGYAYEVNGSVYFRAAKWPDYGKLSGRRLEDQQAGARVEVRGEKEDPRDWALWKRAEPEHLMRWPSPWGEGYPGWHIECSAMSLKYLGEGFDIHAGGIDLQFPHHECEIAQAEAAGHKFARYWMHHNHVLLSGEKMAKSTGNFITLRELLERHEPMVLRLYLLQSHYRSVLDLTDAGLEAAARAYHRLLDAYRNLRVEVSRAAPGRDEALEEALDALESEFAASMNDDLGTPEALAALFSFLPALNKALMSGQGQESLQRARDVFERFGEGVLGLFPPRVLEARLEGPLLEGLIELLLEQREEARRRRDFTAADAIRARLGELGVVVEDTPQGAKWRIAPR</sequence>
<keyword evidence="6 12" id="KW-0479">Metal-binding</keyword>
<evidence type="ECO:0000256" key="4">
    <source>
        <dbReference type="ARBA" id="ARBA00022490"/>
    </source>
</evidence>
<dbReference type="Proteomes" id="UP000885759">
    <property type="component" value="Unassembled WGS sequence"/>
</dbReference>
<accession>A0A7C4ZGI8</accession>
<dbReference type="InterPro" id="IPR056411">
    <property type="entry name" value="CysS_C"/>
</dbReference>
<evidence type="ECO:0000313" key="15">
    <source>
        <dbReference type="EMBL" id="HGY09618.1"/>
    </source>
</evidence>
<feature type="binding site" evidence="12">
    <location>
        <position position="279"/>
    </location>
    <ligand>
        <name>ATP</name>
        <dbReference type="ChEBI" id="CHEBI:30616"/>
    </ligand>
</feature>
<dbReference type="GO" id="GO:0006423">
    <property type="term" value="P:cysteinyl-tRNA aminoacylation"/>
    <property type="evidence" value="ECO:0007669"/>
    <property type="project" value="UniProtKB-UniRule"/>
</dbReference>
<dbReference type="PRINTS" id="PR00983">
    <property type="entry name" value="TRNASYNTHCYS"/>
</dbReference>
<dbReference type="Gene3D" id="1.20.120.1910">
    <property type="entry name" value="Cysteine-tRNA ligase, C-terminal anti-codon recognition domain"/>
    <property type="match status" value="1"/>
</dbReference>
<dbReference type="InterPro" id="IPR014729">
    <property type="entry name" value="Rossmann-like_a/b/a_fold"/>
</dbReference>
<feature type="binding site" evidence="12">
    <location>
        <position position="249"/>
    </location>
    <ligand>
        <name>Zn(2+)</name>
        <dbReference type="ChEBI" id="CHEBI:29105"/>
    </ligand>
</feature>
<evidence type="ECO:0000256" key="8">
    <source>
        <dbReference type="ARBA" id="ARBA00022833"/>
    </source>
</evidence>
<dbReference type="PANTHER" id="PTHR10890">
    <property type="entry name" value="CYSTEINYL-TRNA SYNTHETASE"/>
    <property type="match status" value="1"/>
</dbReference>
<keyword evidence="4 12" id="KW-0963">Cytoplasm</keyword>
<dbReference type="EC" id="6.1.1.16" evidence="12"/>
<dbReference type="AlphaFoldDB" id="A0A7C4ZGI8"/>
<dbReference type="InterPro" id="IPR032678">
    <property type="entry name" value="tRNA-synt_1_cat_dom"/>
</dbReference>
<feature type="coiled-coil region" evidence="13">
    <location>
        <begin position="319"/>
        <end position="368"/>
    </location>
</feature>
<dbReference type="GO" id="GO:0008270">
    <property type="term" value="F:zinc ion binding"/>
    <property type="evidence" value="ECO:0007669"/>
    <property type="project" value="UniProtKB-UniRule"/>
</dbReference>
<keyword evidence="8 12" id="KW-0862">Zinc</keyword>
<dbReference type="SMART" id="SM00840">
    <property type="entry name" value="DALR_2"/>
    <property type="match status" value="1"/>
</dbReference>
<dbReference type="Pfam" id="PF09190">
    <property type="entry name" value="DALR_2"/>
    <property type="match status" value="1"/>
</dbReference>
<gene>
    <name evidence="12" type="primary">cysS</name>
    <name evidence="15" type="ORF">ENK37_06150</name>
</gene>
<evidence type="ECO:0000256" key="12">
    <source>
        <dbReference type="HAMAP-Rule" id="MF_00041"/>
    </source>
</evidence>
<dbReference type="InterPro" id="IPR024909">
    <property type="entry name" value="Cys-tRNA/MSH_ligase"/>
</dbReference>
<comment type="caution">
    <text evidence="15">The sequence shown here is derived from an EMBL/GenBank/DDBJ whole genome shotgun (WGS) entry which is preliminary data.</text>
</comment>
<dbReference type="NCBIfam" id="TIGR00435">
    <property type="entry name" value="cysS"/>
    <property type="match status" value="1"/>
</dbReference>
<feature type="domain" description="Cysteinyl-tRNA synthetase class Ia DALR" evidence="14">
    <location>
        <begin position="361"/>
        <end position="426"/>
    </location>
</feature>
<dbReference type="Gene3D" id="3.40.50.620">
    <property type="entry name" value="HUPs"/>
    <property type="match status" value="1"/>
</dbReference>
<feature type="binding site" evidence="12">
    <location>
        <position position="29"/>
    </location>
    <ligand>
        <name>Zn(2+)</name>
        <dbReference type="ChEBI" id="CHEBI:29105"/>
    </ligand>
</feature>
<keyword evidence="5 12" id="KW-0436">Ligase</keyword>
<evidence type="ECO:0000256" key="1">
    <source>
        <dbReference type="ARBA" id="ARBA00004496"/>
    </source>
</evidence>
<keyword evidence="7 12" id="KW-0547">Nucleotide-binding</keyword>
<feature type="binding site" evidence="12">
    <location>
        <position position="220"/>
    </location>
    <ligand>
        <name>Zn(2+)</name>
        <dbReference type="ChEBI" id="CHEBI:29105"/>
    </ligand>
</feature>
<keyword evidence="10 12" id="KW-0648">Protein biosynthesis</keyword>
<evidence type="ECO:0000256" key="7">
    <source>
        <dbReference type="ARBA" id="ARBA00022741"/>
    </source>
</evidence>
<dbReference type="SUPFAM" id="SSF52374">
    <property type="entry name" value="Nucleotidylyl transferase"/>
    <property type="match status" value="1"/>
</dbReference>
<feature type="short sequence motif" description="'HIGH' region" evidence="12">
    <location>
        <begin position="31"/>
        <end position="41"/>
    </location>
</feature>
<evidence type="ECO:0000256" key="13">
    <source>
        <dbReference type="SAM" id="Coils"/>
    </source>
</evidence>
<keyword evidence="9 12" id="KW-0067">ATP-binding</keyword>
<feature type="binding site" evidence="12">
    <location>
        <position position="245"/>
    </location>
    <ligand>
        <name>Zn(2+)</name>
        <dbReference type="ChEBI" id="CHEBI:29105"/>
    </ligand>
</feature>
<dbReference type="PANTHER" id="PTHR10890:SF3">
    <property type="entry name" value="CYSTEINE--TRNA LIGASE, CYTOPLASMIC"/>
    <property type="match status" value="1"/>
</dbReference>
<dbReference type="GO" id="GO:0005524">
    <property type="term" value="F:ATP binding"/>
    <property type="evidence" value="ECO:0007669"/>
    <property type="project" value="UniProtKB-UniRule"/>
</dbReference>
<comment type="subcellular location">
    <subcellularLocation>
        <location evidence="1 12">Cytoplasm</location>
    </subcellularLocation>
</comment>
<organism evidence="15">
    <name type="scientific">Oceanithermus profundus</name>
    <dbReference type="NCBI Taxonomy" id="187137"/>
    <lineage>
        <taxon>Bacteria</taxon>
        <taxon>Thermotogati</taxon>
        <taxon>Deinococcota</taxon>
        <taxon>Deinococci</taxon>
        <taxon>Thermales</taxon>
        <taxon>Thermaceae</taxon>
        <taxon>Oceanithermus</taxon>
    </lineage>
</organism>
<dbReference type="InterPro" id="IPR015803">
    <property type="entry name" value="Cys-tRNA-ligase"/>
</dbReference>
<feature type="short sequence motif" description="'KMSKS' region" evidence="12">
    <location>
        <begin position="276"/>
        <end position="280"/>
    </location>
</feature>
<evidence type="ECO:0000256" key="6">
    <source>
        <dbReference type="ARBA" id="ARBA00022723"/>
    </source>
</evidence>
<protein>
    <recommendedName>
        <fullName evidence="12">Cysteine--tRNA ligase</fullName>
        <ecNumber evidence="12">6.1.1.16</ecNumber>
    </recommendedName>
    <alternativeName>
        <fullName evidence="12">Cysteinyl-tRNA synthetase</fullName>
        <shortName evidence="12">CysRS</shortName>
    </alternativeName>
</protein>
<evidence type="ECO:0000256" key="9">
    <source>
        <dbReference type="ARBA" id="ARBA00022840"/>
    </source>
</evidence>
<reference evidence="15" key="1">
    <citation type="journal article" date="2020" name="mSystems">
        <title>Genome- and Community-Level Interaction Insights into Carbon Utilization and Element Cycling Functions of Hydrothermarchaeota in Hydrothermal Sediment.</title>
        <authorList>
            <person name="Zhou Z."/>
            <person name="Liu Y."/>
            <person name="Xu W."/>
            <person name="Pan J."/>
            <person name="Luo Z.H."/>
            <person name="Li M."/>
        </authorList>
    </citation>
    <scope>NUCLEOTIDE SEQUENCE [LARGE SCALE GENOMIC DNA]</scope>
    <source>
        <strain evidence="15">HyVt-570</strain>
    </source>
</reference>
<dbReference type="Pfam" id="PF23493">
    <property type="entry name" value="CysS_C"/>
    <property type="match status" value="1"/>
</dbReference>
<dbReference type="GO" id="GO:0005829">
    <property type="term" value="C:cytosol"/>
    <property type="evidence" value="ECO:0007669"/>
    <property type="project" value="TreeGrafter"/>
</dbReference>
<keyword evidence="13" id="KW-0175">Coiled coil</keyword>
<dbReference type="CDD" id="cd00672">
    <property type="entry name" value="CysRS_core"/>
    <property type="match status" value="1"/>
</dbReference>
<dbReference type="GO" id="GO:0004817">
    <property type="term" value="F:cysteine-tRNA ligase activity"/>
    <property type="evidence" value="ECO:0007669"/>
    <property type="project" value="UniProtKB-UniRule"/>
</dbReference>
<name>A0A7C4ZGI8_9DEIN</name>